<feature type="signal peptide" evidence="6">
    <location>
        <begin position="1"/>
        <end position="18"/>
    </location>
</feature>
<comment type="caution">
    <text evidence="7">The sequence shown here is derived from an EMBL/GenBank/DDBJ whole genome shotgun (WGS) entry which is preliminary data.</text>
</comment>
<name>A0A8S1L3D0_9CILI</name>
<proteinExistence type="predicted"/>
<organism evidence="7 8">
    <name type="scientific">Paramecium sonneborni</name>
    <dbReference type="NCBI Taxonomy" id="65129"/>
    <lineage>
        <taxon>Eukaryota</taxon>
        <taxon>Sar</taxon>
        <taxon>Alveolata</taxon>
        <taxon>Ciliophora</taxon>
        <taxon>Intramacronucleata</taxon>
        <taxon>Oligohymenophorea</taxon>
        <taxon>Peniculida</taxon>
        <taxon>Parameciidae</taxon>
        <taxon>Paramecium</taxon>
    </lineage>
</organism>
<comment type="subcellular location">
    <subcellularLocation>
        <location evidence="1">Membrane</location>
        <topology evidence="1">Multi-pass membrane protein</topology>
    </subcellularLocation>
</comment>
<evidence type="ECO:0000313" key="8">
    <source>
        <dbReference type="Proteomes" id="UP000692954"/>
    </source>
</evidence>
<keyword evidence="3 5" id="KW-1133">Transmembrane helix</keyword>
<dbReference type="PANTHER" id="PTHR16950">
    <property type="entry name" value="ZINC TRANSPORTER SLC39A7 HISTIDINE-RICH MEMBRANE PROTEIN KE4"/>
    <property type="match status" value="1"/>
</dbReference>
<dbReference type="Pfam" id="PF02535">
    <property type="entry name" value="Zip"/>
    <property type="match status" value="1"/>
</dbReference>
<keyword evidence="6" id="KW-0732">Signal</keyword>
<feature type="transmembrane region" description="Helical" evidence="5">
    <location>
        <begin position="124"/>
        <end position="147"/>
    </location>
</feature>
<feature type="transmembrane region" description="Helical" evidence="5">
    <location>
        <begin position="314"/>
        <end position="333"/>
    </location>
</feature>
<accession>A0A8S1L3D0</accession>
<evidence type="ECO:0000256" key="6">
    <source>
        <dbReference type="SAM" id="SignalP"/>
    </source>
</evidence>
<feature type="transmembrane region" description="Helical" evidence="5">
    <location>
        <begin position="287"/>
        <end position="308"/>
    </location>
</feature>
<dbReference type="OrthoDB" id="6096490at2759"/>
<dbReference type="GO" id="GO:0006882">
    <property type="term" value="P:intracellular zinc ion homeostasis"/>
    <property type="evidence" value="ECO:0007669"/>
    <property type="project" value="TreeGrafter"/>
</dbReference>
<dbReference type="InterPro" id="IPR003689">
    <property type="entry name" value="ZIP"/>
</dbReference>
<reference evidence="7" key="1">
    <citation type="submission" date="2021-01" db="EMBL/GenBank/DDBJ databases">
        <authorList>
            <consortium name="Genoscope - CEA"/>
            <person name="William W."/>
        </authorList>
    </citation>
    <scope>NUCLEOTIDE SEQUENCE</scope>
</reference>
<dbReference type="Proteomes" id="UP000692954">
    <property type="component" value="Unassembled WGS sequence"/>
</dbReference>
<feature type="transmembrane region" description="Helical" evidence="5">
    <location>
        <begin position="28"/>
        <end position="50"/>
    </location>
</feature>
<evidence type="ECO:0000256" key="3">
    <source>
        <dbReference type="ARBA" id="ARBA00022989"/>
    </source>
</evidence>
<dbReference type="GO" id="GO:0005385">
    <property type="term" value="F:zinc ion transmembrane transporter activity"/>
    <property type="evidence" value="ECO:0007669"/>
    <property type="project" value="TreeGrafter"/>
</dbReference>
<dbReference type="GO" id="GO:0016020">
    <property type="term" value="C:membrane"/>
    <property type="evidence" value="ECO:0007669"/>
    <property type="project" value="UniProtKB-SubCell"/>
</dbReference>
<gene>
    <name evidence="7" type="ORF">PSON_ATCC_30995.1.T0160287</name>
</gene>
<feature type="chain" id="PRO_5035861536" evidence="6">
    <location>
        <begin position="19"/>
        <end position="370"/>
    </location>
</feature>
<evidence type="ECO:0000313" key="7">
    <source>
        <dbReference type="EMBL" id="CAD8062328.1"/>
    </source>
</evidence>
<dbReference type="PANTHER" id="PTHR16950:SF16">
    <property type="entry name" value="ZINC TRANSPORTER ZIP13"/>
    <property type="match status" value="1"/>
</dbReference>
<sequence>MNHHCLLILFSLIQSVFCEPTSSEKWGYGILASFGVSMIGFVVSILIIILKNISKGETAKQVMKVLIGFAVGALLGDAFIHLIPHSFASHDHQEEEVDHEHEHDRLLNEEEIVEEEEEDISKEFLTSLLLLLGVLSFILIEKAFVFLQSQVMNQNKVQPEVQNFDLAQQETNSENKNLGDSPDILDKVVRIQEQHYTKISQLSISEQLFTFDSWKYKPTLGYLNLISDFLHNIMDGLALGIIFATANDDNFSSTIATLVAIIIHELAQEIGDTSILLENKFTNSQALFSNGIINLSALIGAFIGLGISSIENEAYVLSFVAGNFIYISCVDMLPTILKEENGKIAFLQLISFSAAVAIMYGIAYYEHSQE</sequence>
<keyword evidence="8" id="KW-1185">Reference proteome</keyword>
<dbReference type="AlphaFoldDB" id="A0A8S1L3D0"/>
<evidence type="ECO:0000256" key="4">
    <source>
        <dbReference type="ARBA" id="ARBA00023136"/>
    </source>
</evidence>
<evidence type="ECO:0000256" key="1">
    <source>
        <dbReference type="ARBA" id="ARBA00004141"/>
    </source>
</evidence>
<evidence type="ECO:0000256" key="5">
    <source>
        <dbReference type="SAM" id="Phobius"/>
    </source>
</evidence>
<keyword evidence="2 5" id="KW-0812">Transmembrane</keyword>
<evidence type="ECO:0000256" key="2">
    <source>
        <dbReference type="ARBA" id="ARBA00022692"/>
    </source>
</evidence>
<protein>
    <submittedName>
        <fullName evidence="7">Uncharacterized protein</fullName>
    </submittedName>
</protein>
<keyword evidence="4 5" id="KW-0472">Membrane</keyword>
<feature type="transmembrane region" description="Helical" evidence="5">
    <location>
        <begin position="62"/>
        <end position="83"/>
    </location>
</feature>
<feature type="transmembrane region" description="Helical" evidence="5">
    <location>
        <begin position="345"/>
        <end position="365"/>
    </location>
</feature>
<dbReference type="EMBL" id="CAJJDN010000016">
    <property type="protein sequence ID" value="CAD8062328.1"/>
    <property type="molecule type" value="Genomic_DNA"/>
</dbReference>